<dbReference type="STRING" id="74557.A0A1V9ZEP6"/>
<dbReference type="InterPro" id="IPR036770">
    <property type="entry name" value="Ankyrin_rpt-contain_sf"/>
</dbReference>
<feature type="transmembrane region" description="Helical" evidence="4">
    <location>
        <begin position="1030"/>
        <end position="1050"/>
    </location>
</feature>
<sequence length="1065" mass="119665">CDLSVLTMAALYGYDQIVRLIFKYTDYKQLDDYNTAPMVQAVENNRTRIVKTLLEFIGNQIHLDNLRNCDDKLMLHVAAENGFNEILELLLDAGASPNTTTEDGETALHYAARGGNARAIELLVRAQANVNAQQFTGLTPLHYAVEHCDDVEKAKAVVTQLFMAEAALDILDNDGINAASTAKTTELRSLLNKEAKFRADCPVHYMVRNGNLEKLTRWFSDLNAHVMLAPHTWEGQYRQGATWYHVQLTVNVVPVPHEGLYRFFGSDTDGIGPFTIKGSWSGTTIEATKLYEEQNIEYNGEIDLLTGVWSGDWTGGTSSDVFNFQIQLEVCPQCKQNKVPNRDEACLSCLPAEYNSDVNEDTVEEQRLRLEQIQESITKEILARDENGRTALMCAAQEGRAGILKVLLHFCKAKALDDTDNDGKTALDYALSRKLVCKHNVDHNNNEETLDCIEMLSSYSKTSVDPTHIPTLLNFKREQGRCTGDCVATLEEVNLAELAQQYEWDRLGAKLMQTVPEHILNKLDTTGKSVLHHVVSVGKSDILTLLLDQKNININLTTEDGQYPLMLAASANRVKCVRLLLNAGADPLNLISPDHFDYMNFRKAPLGLLSDSKALYLLESKNNLKQKYLPYYIARVPNCEQASVHVQAKQSALHVAILAELSVDILQKIIDQSIYDVNSQDKHDETPLMVATKKGLVDHVKVLLKNGADVDCVNNRHESALMMAAVGGYVNIVSILLENLADVDIRDGLDRTVLDLLDDYVKDHLMKLNKQEMMKAPHVQIQIIILSEIRQRQTSAEYRAKLAKSLSDVNVENAFRHNGFSKAINCSPELGVTFLNDCVTLDRHDVHFSNLDLVYGKRVSSSALYALLNMKTDDPELIFESKTKCFEHVVMQRVLEIKWELFGQRKFFEMLLVNMLLLVTMTISAITFSGLETKTKEVFTPTSFKLVIAILSMALTIVGYIALQGLRPRLLWRLSRFHYDRSIEFDADMEIPNLEYHKTKVKRYLKFTVVIGTVVLTFALIGLLQVTSLISSFSIINNLVLAGCALYFLLTEYQEARAGLASYLE</sequence>
<feature type="transmembrane region" description="Helical" evidence="4">
    <location>
        <begin position="1004"/>
        <end position="1024"/>
    </location>
</feature>
<feature type="non-terminal residue" evidence="5">
    <location>
        <position position="1065"/>
    </location>
</feature>
<dbReference type="InterPro" id="IPR002110">
    <property type="entry name" value="Ankyrin_rpt"/>
</dbReference>
<name>A0A1V9ZEP6_9STRA</name>
<dbReference type="SMART" id="SM00248">
    <property type="entry name" value="ANK"/>
    <property type="match status" value="12"/>
</dbReference>
<evidence type="ECO:0000256" key="2">
    <source>
        <dbReference type="ARBA" id="ARBA00023043"/>
    </source>
</evidence>
<feature type="transmembrane region" description="Helical" evidence="4">
    <location>
        <begin position="943"/>
        <end position="963"/>
    </location>
</feature>
<feature type="repeat" description="ANK" evidence="3">
    <location>
        <begin position="103"/>
        <end position="135"/>
    </location>
</feature>
<dbReference type="OrthoDB" id="539213at2759"/>
<feature type="repeat" description="ANK" evidence="3">
    <location>
        <begin position="716"/>
        <end position="748"/>
    </location>
</feature>
<evidence type="ECO:0000256" key="4">
    <source>
        <dbReference type="SAM" id="Phobius"/>
    </source>
</evidence>
<dbReference type="PROSITE" id="PS50088">
    <property type="entry name" value="ANK_REPEAT"/>
    <property type="match status" value="5"/>
</dbReference>
<dbReference type="SUPFAM" id="SSF48403">
    <property type="entry name" value="Ankyrin repeat"/>
    <property type="match status" value="2"/>
</dbReference>
<gene>
    <name evidence="5" type="ORF">THRCLA_07275</name>
</gene>
<dbReference type="PROSITE" id="PS50297">
    <property type="entry name" value="ANK_REP_REGION"/>
    <property type="match status" value="5"/>
</dbReference>
<dbReference type="EMBL" id="JNBS01001968">
    <property type="protein sequence ID" value="OQR96485.1"/>
    <property type="molecule type" value="Genomic_DNA"/>
</dbReference>
<keyword evidence="4" id="KW-0472">Membrane</keyword>
<keyword evidence="4" id="KW-1133">Transmembrane helix</keyword>
<evidence type="ECO:0000256" key="1">
    <source>
        <dbReference type="ARBA" id="ARBA00022737"/>
    </source>
</evidence>
<dbReference type="Gene3D" id="1.25.40.20">
    <property type="entry name" value="Ankyrin repeat-containing domain"/>
    <property type="match status" value="4"/>
</dbReference>
<dbReference type="AlphaFoldDB" id="A0A1V9ZEP6"/>
<keyword evidence="6" id="KW-1185">Reference proteome</keyword>
<evidence type="ECO:0000256" key="3">
    <source>
        <dbReference type="PROSITE-ProRule" id="PRU00023"/>
    </source>
</evidence>
<organism evidence="5 6">
    <name type="scientific">Thraustotheca clavata</name>
    <dbReference type="NCBI Taxonomy" id="74557"/>
    <lineage>
        <taxon>Eukaryota</taxon>
        <taxon>Sar</taxon>
        <taxon>Stramenopiles</taxon>
        <taxon>Oomycota</taxon>
        <taxon>Saprolegniomycetes</taxon>
        <taxon>Saprolegniales</taxon>
        <taxon>Achlyaceae</taxon>
        <taxon>Thraustotheca</taxon>
    </lineage>
</organism>
<feature type="repeat" description="ANK" evidence="3">
    <location>
        <begin position="70"/>
        <end position="102"/>
    </location>
</feature>
<feature type="transmembrane region" description="Helical" evidence="4">
    <location>
        <begin position="911"/>
        <end position="931"/>
    </location>
</feature>
<feature type="repeat" description="ANK" evidence="3">
    <location>
        <begin position="683"/>
        <end position="715"/>
    </location>
</feature>
<reference evidence="5 6" key="1">
    <citation type="journal article" date="2014" name="Genome Biol. Evol.">
        <title>The secreted proteins of Achlya hypogyna and Thraustotheca clavata identify the ancestral oomycete secretome and reveal gene acquisitions by horizontal gene transfer.</title>
        <authorList>
            <person name="Misner I."/>
            <person name="Blouin N."/>
            <person name="Leonard G."/>
            <person name="Richards T.A."/>
            <person name="Lane C.E."/>
        </authorList>
    </citation>
    <scope>NUCLEOTIDE SEQUENCE [LARGE SCALE GENOMIC DNA]</scope>
    <source>
        <strain evidence="5 6">ATCC 34112</strain>
    </source>
</reference>
<protein>
    <submittedName>
        <fullName evidence="5">Ankyrin 2,3/unc44</fullName>
    </submittedName>
</protein>
<dbReference type="Proteomes" id="UP000243217">
    <property type="component" value="Unassembled WGS sequence"/>
</dbReference>
<feature type="non-terminal residue" evidence="5">
    <location>
        <position position="1"/>
    </location>
</feature>
<evidence type="ECO:0000313" key="5">
    <source>
        <dbReference type="EMBL" id="OQR96485.1"/>
    </source>
</evidence>
<accession>A0A1V9ZEP6</accession>
<proteinExistence type="predicted"/>
<dbReference type="PRINTS" id="PR01415">
    <property type="entry name" value="ANKYRIN"/>
</dbReference>
<evidence type="ECO:0000313" key="6">
    <source>
        <dbReference type="Proteomes" id="UP000243217"/>
    </source>
</evidence>
<comment type="caution">
    <text evidence="5">The sequence shown here is derived from an EMBL/GenBank/DDBJ whole genome shotgun (WGS) entry which is preliminary data.</text>
</comment>
<dbReference type="PANTHER" id="PTHR24198">
    <property type="entry name" value="ANKYRIN REPEAT AND PROTEIN KINASE DOMAIN-CONTAINING PROTEIN"/>
    <property type="match status" value="1"/>
</dbReference>
<dbReference type="Pfam" id="PF12796">
    <property type="entry name" value="Ank_2"/>
    <property type="match status" value="4"/>
</dbReference>
<dbReference type="PANTHER" id="PTHR24198:SF165">
    <property type="entry name" value="ANKYRIN REPEAT-CONTAINING PROTEIN-RELATED"/>
    <property type="match status" value="1"/>
</dbReference>
<keyword evidence="1" id="KW-0677">Repeat</keyword>
<feature type="repeat" description="ANK" evidence="3">
    <location>
        <begin position="560"/>
        <end position="586"/>
    </location>
</feature>
<keyword evidence="2 3" id="KW-0040">ANK repeat</keyword>
<keyword evidence="4" id="KW-0812">Transmembrane</keyword>